<evidence type="ECO:0000313" key="1">
    <source>
        <dbReference type="EMBL" id="MPN59771.1"/>
    </source>
</evidence>
<dbReference type="AlphaFoldDB" id="A0A645J827"/>
<protein>
    <submittedName>
        <fullName evidence="1">Uncharacterized protein</fullName>
    </submittedName>
</protein>
<organism evidence="1">
    <name type="scientific">bioreactor metagenome</name>
    <dbReference type="NCBI Taxonomy" id="1076179"/>
    <lineage>
        <taxon>unclassified sequences</taxon>
        <taxon>metagenomes</taxon>
        <taxon>ecological metagenomes</taxon>
    </lineage>
</organism>
<name>A0A645J827_9ZZZZ</name>
<gene>
    <name evidence="1" type="ORF">SDC9_207493</name>
</gene>
<comment type="caution">
    <text evidence="1">The sequence shown here is derived from an EMBL/GenBank/DDBJ whole genome shotgun (WGS) entry which is preliminary data.</text>
</comment>
<accession>A0A645J827</accession>
<sequence>MPGKIIELLEVVDIKHNHPNRFVFPFRSAQLSFKRFFHISPVEKAGKRVADRLLTKSFLQFRV</sequence>
<reference evidence="1" key="1">
    <citation type="submission" date="2019-08" db="EMBL/GenBank/DDBJ databases">
        <authorList>
            <person name="Kucharzyk K."/>
            <person name="Murdoch R.W."/>
            <person name="Higgins S."/>
            <person name="Loffler F."/>
        </authorList>
    </citation>
    <scope>NUCLEOTIDE SEQUENCE</scope>
</reference>
<proteinExistence type="predicted"/>
<dbReference type="EMBL" id="VSSQ01134151">
    <property type="protein sequence ID" value="MPN59771.1"/>
    <property type="molecule type" value="Genomic_DNA"/>
</dbReference>